<dbReference type="SUPFAM" id="SSF46689">
    <property type="entry name" value="Homeodomain-like"/>
    <property type="match status" value="1"/>
</dbReference>
<dbReference type="InterPro" id="IPR018060">
    <property type="entry name" value="HTH_AraC"/>
</dbReference>
<proteinExistence type="predicted"/>
<evidence type="ECO:0000256" key="2">
    <source>
        <dbReference type="ARBA" id="ARBA00023125"/>
    </source>
</evidence>
<dbReference type="EMBL" id="FZNX01000003">
    <property type="protein sequence ID" value="SNR62268.1"/>
    <property type="molecule type" value="Genomic_DNA"/>
</dbReference>
<evidence type="ECO:0000313" key="6">
    <source>
        <dbReference type="Proteomes" id="UP000198412"/>
    </source>
</evidence>
<dbReference type="Pfam" id="PF14026">
    <property type="entry name" value="SCO4226-like"/>
    <property type="match status" value="1"/>
</dbReference>
<dbReference type="InterPro" id="IPR018062">
    <property type="entry name" value="HTH_AraC-typ_CS"/>
</dbReference>
<keyword evidence="2" id="KW-0238">DNA-binding</keyword>
<sequence length="368" mass="42565">MPIYMDRHDVSETVTAENVAQLHHEDLKIEHKFGCRGLTYWFDDKRKTAFCLVEAPNKQSVHDMHNHAHGEIPHRIIEVDETIVESFLGRIEDPEKALNTELNIINDPAFRVIMVIETSNYLNRLEANQLSLFTKKFHNSVSKSIKYFKGSIVKKDNENYLVSFKSVSNAVYCVLKIKSNFKYVTPKFDLSNRKINIALNAGVPVSDKENIFEETIVLATRMCEVVKEQLVFSNEIKALYESENRNAIINTELVKTLKPAEEKFLTQLMDYIEGIWNKPNFNITNFSKDLGYSKSQLYRKLINLSGKSPNNFIKEFRLHRALDLLHKQHGNISEIAYDSGFNSPAYFSKCFLEKYGVLPSKYIQQHIV</sequence>
<dbReference type="GO" id="GO:0003700">
    <property type="term" value="F:DNA-binding transcription factor activity"/>
    <property type="evidence" value="ECO:0007669"/>
    <property type="project" value="InterPro"/>
</dbReference>
<dbReference type="InterPro" id="IPR025336">
    <property type="entry name" value="SCO4226-like"/>
</dbReference>
<dbReference type="AlphaFoldDB" id="A0A238XUP5"/>
<evidence type="ECO:0000256" key="3">
    <source>
        <dbReference type="ARBA" id="ARBA00023163"/>
    </source>
</evidence>
<name>A0A238XUP5_9FLAO</name>
<reference evidence="6" key="1">
    <citation type="submission" date="2017-06" db="EMBL/GenBank/DDBJ databases">
        <authorList>
            <person name="Varghese N."/>
            <person name="Submissions S."/>
        </authorList>
    </citation>
    <scope>NUCLEOTIDE SEQUENCE [LARGE SCALE GENOMIC DNA]</scope>
    <source>
        <strain evidence="6">DSM 27993</strain>
    </source>
</reference>
<evidence type="ECO:0000256" key="1">
    <source>
        <dbReference type="ARBA" id="ARBA00023015"/>
    </source>
</evidence>
<dbReference type="Gene3D" id="1.10.10.60">
    <property type="entry name" value="Homeodomain-like"/>
    <property type="match status" value="1"/>
</dbReference>
<protein>
    <submittedName>
        <fullName evidence="5">Transcriptional regulator, AraC family</fullName>
    </submittedName>
</protein>
<gene>
    <name evidence="5" type="ORF">SAMN04488111_2113</name>
</gene>
<accession>A0A238XUP5</accession>
<dbReference type="Proteomes" id="UP000198412">
    <property type="component" value="Unassembled WGS sequence"/>
</dbReference>
<evidence type="ECO:0000259" key="4">
    <source>
        <dbReference type="PROSITE" id="PS01124"/>
    </source>
</evidence>
<keyword evidence="3" id="KW-0804">Transcription</keyword>
<dbReference type="Pfam" id="PF12833">
    <property type="entry name" value="HTH_18"/>
    <property type="match status" value="1"/>
</dbReference>
<dbReference type="InterPro" id="IPR029787">
    <property type="entry name" value="Nucleotide_cyclase"/>
</dbReference>
<dbReference type="SMART" id="SM00342">
    <property type="entry name" value="HTH_ARAC"/>
    <property type="match status" value="1"/>
</dbReference>
<dbReference type="Gene3D" id="3.30.70.3090">
    <property type="entry name" value="ORF SCO4226, nickel-binding ferredoxin-like monomer"/>
    <property type="match status" value="1"/>
</dbReference>
<organism evidence="5 6">
    <name type="scientific">Lutibacter flavus</name>
    <dbReference type="NCBI Taxonomy" id="691689"/>
    <lineage>
        <taxon>Bacteria</taxon>
        <taxon>Pseudomonadati</taxon>
        <taxon>Bacteroidota</taxon>
        <taxon>Flavobacteriia</taxon>
        <taxon>Flavobacteriales</taxon>
        <taxon>Flavobacteriaceae</taxon>
        <taxon>Lutibacter</taxon>
    </lineage>
</organism>
<dbReference type="OrthoDB" id="135231at2"/>
<dbReference type="Gene3D" id="3.30.70.1230">
    <property type="entry name" value="Nucleotide cyclase"/>
    <property type="match status" value="1"/>
</dbReference>
<evidence type="ECO:0000313" key="5">
    <source>
        <dbReference type="EMBL" id="SNR62268.1"/>
    </source>
</evidence>
<keyword evidence="6" id="KW-1185">Reference proteome</keyword>
<dbReference type="InterPro" id="IPR042557">
    <property type="entry name" value="SCO4226"/>
</dbReference>
<dbReference type="PROSITE" id="PS00041">
    <property type="entry name" value="HTH_ARAC_FAMILY_1"/>
    <property type="match status" value="1"/>
</dbReference>
<dbReference type="PRINTS" id="PR00032">
    <property type="entry name" value="HTHARAC"/>
</dbReference>
<keyword evidence="1" id="KW-0805">Transcription regulation</keyword>
<dbReference type="PANTHER" id="PTHR43280">
    <property type="entry name" value="ARAC-FAMILY TRANSCRIPTIONAL REGULATOR"/>
    <property type="match status" value="1"/>
</dbReference>
<feature type="domain" description="HTH araC/xylS-type" evidence="4">
    <location>
        <begin position="266"/>
        <end position="365"/>
    </location>
</feature>
<dbReference type="PROSITE" id="PS01124">
    <property type="entry name" value="HTH_ARAC_FAMILY_2"/>
    <property type="match status" value="1"/>
</dbReference>
<dbReference type="PANTHER" id="PTHR43280:SF2">
    <property type="entry name" value="HTH-TYPE TRANSCRIPTIONAL REGULATOR EXSA"/>
    <property type="match status" value="1"/>
</dbReference>
<dbReference type="RefSeq" id="WP_089378398.1">
    <property type="nucleotide sequence ID" value="NZ_FZNX01000003.1"/>
</dbReference>
<dbReference type="InterPro" id="IPR009057">
    <property type="entry name" value="Homeodomain-like_sf"/>
</dbReference>
<dbReference type="SUPFAM" id="SSF55073">
    <property type="entry name" value="Nucleotide cyclase"/>
    <property type="match status" value="1"/>
</dbReference>
<dbReference type="GO" id="GO:0043565">
    <property type="term" value="F:sequence-specific DNA binding"/>
    <property type="evidence" value="ECO:0007669"/>
    <property type="project" value="InterPro"/>
</dbReference>
<dbReference type="InterPro" id="IPR020449">
    <property type="entry name" value="Tscrpt_reg_AraC-type_HTH"/>
</dbReference>